<dbReference type="PANTHER" id="PTHR47027">
    <property type="entry name" value="REVERSE TRANSCRIPTASE DOMAIN-CONTAINING PROTEIN"/>
    <property type="match status" value="1"/>
</dbReference>
<feature type="domain" description="Reverse transcriptase" evidence="1">
    <location>
        <begin position="1"/>
        <end position="130"/>
    </location>
</feature>
<sequence>MSEESEIERGLRQGCPLSSNLFDIYLEDLVKNCFQNMGGDNRQGLELNGLHQLLVYADDVNKLGENPETIRENTGILFGASKEIGLEANPENTKYMIMSRDQNNVRNGNIKIGNLSFEEVEKFKYLEATIMSRSKSEVKRPPIDPDALKKAVEAVIAPPGNKISIKEACTRL</sequence>
<gene>
    <name evidence="2" type="ORF">ANN_21968</name>
</gene>
<evidence type="ECO:0000313" key="3">
    <source>
        <dbReference type="Proteomes" id="UP001148838"/>
    </source>
</evidence>
<dbReference type="InterPro" id="IPR000477">
    <property type="entry name" value="RT_dom"/>
</dbReference>
<keyword evidence="3" id="KW-1185">Reference proteome</keyword>
<protein>
    <recommendedName>
        <fullName evidence="1">Reverse transcriptase domain-containing protein</fullName>
    </recommendedName>
</protein>
<dbReference type="PROSITE" id="PS50878">
    <property type="entry name" value="RT_POL"/>
    <property type="match status" value="1"/>
</dbReference>
<accession>A0ABQ8S6U5</accession>
<comment type="caution">
    <text evidence="2">The sequence shown here is derived from an EMBL/GenBank/DDBJ whole genome shotgun (WGS) entry which is preliminary data.</text>
</comment>
<dbReference type="PANTHER" id="PTHR47027:SF20">
    <property type="entry name" value="REVERSE TRANSCRIPTASE-LIKE PROTEIN WITH RNA-DIRECTED DNA POLYMERASE DOMAIN"/>
    <property type="match status" value="1"/>
</dbReference>
<dbReference type="EMBL" id="JAJSOF020000033">
    <property type="protein sequence ID" value="KAJ4429764.1"/>
    <property type="molecule type" value="Genomic_DNA"/>
</dbReference>
<evidence type="ECO:0000259" key="1">
    <source>
        <dbReference type="PROSITE" id="PS50878"/>
    </source>
</evidence>
<dbReference type="Proteomes" id="UP001148838">
    <property type="component" value="Unassembled WGS sequence"/>
</dbReference>
<dbReference type="Pfam" id="PF00078">
    <property type="entry name" value="RVT_1"/>
    <property type="match status" value="1"/>
</dbReference>
<name>A0ABQ8S6U5_PERAM</name>
<reference evidence="2 3" key="1">
    <citation type="journal article" date="2022" name="Allergy">
        <title>Genome assembly and annotation of Periplaneta americana reveal a comprehensive cockroach allergen profile.</title>
        <authorList>
            <person name="Wang L."/>
            <person name="Xiong Q."/>
            <person name="Saelim N."/>
            <person name="Wang L."/>
            <person name="Nong W."/>
            <person name="Wan A.T."/>
            <person name="Shi M."/>
            <person name="Liu X."/>
            <person name="Cao Q."/>
            <person name="Hui J.H.L."/>
            <person name="Sookrung N."/>
            <person name="Leung T.F."/>
            <person name="Tungtrongchitr A."/>
            <person name="Tsui S.K.W."/>
        </authorList>
    </citation>
    <scope>NUCLEOTIDE SEQUENCE [LARGE SCALE GENOMIC DNA]</scope>
    <source>
        <strain evidence="2">PWHHKU_190912</strain>
    </source>
</reference>
<evidence type="ECO:0000313" key="2">
    <source>
        <dbReference type="EMBL" id="KAJ4429764.1"/>
    </source>
</evidence>
<proteinExistence type="predicted"/>
<organism evidence="2 3">
    <name type="scientific">Periplaneta americana</name>
    <name type="common">American cockroach</name>
    <name type="synonym">Blatta americana</name>
    <dbReference type="NCBI Taxonomy" id="6978"/>
    <lineage>
        <taxon>Eukaryota</taxon>
        <taxon>Metazoa</taxon>
        <taxon>Ecdysozoa</taxon>
        <taxon>Arthropoda</taxon>
        <taxon>Hexapoda</taxon>
        <taxon>Insecta</taxon>
        <taxon>Pterygota</taxon>
        <taxon>Neoptera</taxon>
        <taxon>Polyneoptera</taxon>
        <taxon>Dictyoptera</taxon>
        <taxon>Blattodea</taxon>
        <taxon>Blattoidea</taxon>
        <taxon>Blattidae</taxon>
        <taxon>Blattinae</taxon>
        <taxon>Periplaneta</taxon>
    </lineage>
</organism>